<dbReference type="Pfam" id="PF07114">
    <property type="entry name" value="TMEM126"/>
    <property type="match status" value="1"/>
</dbReference>
<evidence type="ECO:0000256" key="1">
    <source>
        <dbReference type="ARBA" id="ARBA00004225"/>
    </source>
</evidence>
<proteinExistence type="predicted"/>
<dbReference type="Proteomes" id="UP001044222">
    <property type="component" value="Chromosome 13"/>
</dbReference>
<comment type="caution">
    <text evidence="7">The sequence shown here is derived from an EMBL/GenBank/DDBJ whole genome shotgun (WGS) entry which is preliminary data.</text>
</comment>
<keyword evidence="2 6" id="KW-0812">Transmembrane</keyword>
<keyword evidence="5 6" id="KW-0472">Membrane</keyword>
<evidence type="ECO:0000256" key="6">
    <source>
        <dbReference type="SAM" id="Phobius"/>
    </source>
</evidence>
<dbReference type="PANTHER" id="PTHR16296">
    <property type="entry name" value="UNCHARACTERIZED HYPOTHALAMUS PROTEIN HT007"/>
    <property type="match status" value="1"/>
</dbReference>
<evidence type="ECO:0000313" key="7">
    <source>
        <dbReference type="EMBL" id="KAG5836845.1"/>
    </source>
</evidence>
<evidence type="ECO:0000256" key="4">
    <source>
        <dbReference type="ARBA" id="ARBA00023128"/>
    </source>
</evidence>
<dbReference type="GO" id="GO:0032981">
    <property type="term" value="P:mitochondrial respiratory chain complex I assembly"/>
    <property type="evidence" value="ECO:0007669"/>
    <property type="project" value="TreeGrafter"/>
</dbReference>
<dbReference type="EMBL" id="JAFIRN010000013">
    <property type="protein sequence ID" value="KAG5836845.1"/>
    <property type="molecule type" value="Genomic_DNA"/>
</dbReference>
<feature type="transmembrane region" description="Helical" evidence="6">
    <location>
        <begin position="189"/>
        <end position="207"/>
    </location>
</feature>
<evidence type="ECO:0008006" key="9">
    <source>
        <dbReference type="Google" id="ProtNLM"/>
    </source>
</evidence>
<evidence type="ECO:0000256" key="5">
    <source>
        <dbReference type="ARBA" id="ARBA00023136"/>
    </source>
</evidence>
<protein>
    <recommendedName>
        <fullName evidence="9">Transmembrane protein 126A</fullName>
    </recommendedName>
</protein>
<gene>
    <name evidence="7" type="ORF">ANANG_G00233010</name>
</gene>
<reference evidence="7" key="1">
    <citation type="submission" date="2021-01" db="EMBL/GenBank/DDBJ databases">
        <title>A chromosome-scale assembly of European eel, Anguilla anguilla.</title>
        <authorList>
            <person name="Henkel C."/>
            <person name="Jong-Raadsen S.A."/>
            <person name="Dufour S."/>
            <person name="Weltzien F.-A."/>
            <person name="Palstra A.P."/>
            <person name="Pelster B."/>
            <person name="Spaink H.P."/>
            <person name="Van Den Thillart G.E."/>
            <person name="Jansen H."/>
            <person name="Zahm M."/>
            <person name="Klopp C."/>
            <person name="Cedric C."/>
            <person name="Louis A."/>
            <person name="Berthelot C."/>
            <person name="Parey E."/>
            <person name="Roest Crollius H."/>
            <person name="Montfort J."/>
            <person name="Robinson-Rechavi M."/>
            <person name="Bucao C."/>
            <person name="Bouchez O."/>
            <person name="Gislard M."/>
            <person name="Lluch J."/>
            <person name="Milhes M."/>
            <person name="Lampietro C."/>
            <person name="Lopez Roques C."/>
            <person name="Donnadieu C."/>
            <person name="Braasch I."/>
            <person name="Desvignes T."/>
            <person name="Postlethwait J."/>
            <person name="Bobe J."/>
            <person name="Guiguen Y."/>
            <person name="Dirks R."/>
        </authorList>
    </citation>
    <scope>NUCLEOTIDE SEQUENCE</scope>
    <source>
        <strain evidence="7">Tag_6206</strain>
        <tissue evidence="7">Liver</tissue>
    </source>
</reference>
<evidence type="ECO:0000256" key="3">
    <source>
        <dbReference type="ARBA" id="ARBA00022989"/>
    </source>
</evidence>
<evidence type="ECO:0000313" key="8">
    <source>
        <dbReference type="Proteomes" id="UP001044222"/>
    </source>
</evidence>
<name>A0A9D3LX93_ANGAN</name>
<feature type="transmembrane region" description="Helical" evidence="6">
    <location>
        <begin position="140"/>
        <end position="163"/>
    </location>
</feature>
<organism evidence="7 8">
    <name type="scientific">Anguilla anguilla</name>
    <name type="common">European freshwater eel</name>
    <name type="synonym">Muraena anguilla</name>
    <dbReference type="NCBI Taxonomy" id="7936"/>
    <lineage>
        <taxon>Eukaryota</taxon>
        <taxon>Metazoa</taxon>
        <taxon>Chordata</taxon>
        <taxon>Craniata</taxon>
        <taxon>Vertebrata</taxon>
        <taxon>Euteleostomi</taxon>
        <taxon>Actinopterygii</taxon>
        <taxon>Neopterygii</taxon>
        <taxon>Teleostei</taxon>
        <taxon>Anguilliformes</taxon>
        <taxon>Anguillidae</taxon>
        <taxon>Anguilla</taxon>
    </lineage>
</organism>
<keyword evidence="4" id="KW-0496">Mitochondrion</keyword>
<evidence type="ECO:0000256" key="2">
    <source>
        <dbReference type="ARBA" id="ARBA00022692"/>
    </source>
</evidence>
<feature type="transmembrane region" description="Helical" evidence="6">
    <location>
        <begin position="99"/>
        <end position="119"/>
    </location>
</feature>
<dbReference type="PANTHER" id="PTHR16296:SF2">
    <property type="entry name" value="TRANSMEMBRANE PROTEIN 126A"/>
    <property type="match status" value="1"/>
</dbReference>
<comment type="subcellular location">
    <subcellularLocation>
        <location evidence="1">Mitochondrion membrane</location>
        <topology evidence="1">Multi-pass membrane protein</topology>
    </subcellularLocation>
</comment>
<accession>A0A9D3LX93</accession>
<keyword evidence="8" id="KW-1185">Reference proteome</keyword>
<keyword evidence="3 6" id="KW-1133">Transmembrane helix</keyword>
<dbReference type="InterPro" id="IPR009801">
    <property type="entry name" value="TMEM126"/>
</dbReference>
<sequence length="233" mass="25706">MINNIQSAYFKFLNQVICRASWVSIDKMSEINEALNDMENVKPKSAIMNVLLTKFERLPDTDKKLFAYGPIYLGMNGAFSGLIANSFFRRVLKVSQGWITSSLPMAVLPFLSTVALYQATISQPLLSGNLDCKACAEVRGALLGVVVGGLYPVALALPVNAGLASRYNTTPMPEKGKVLQFMVKITKPVLKKMSFVVVLQAICGYYLSSLQYRIYRKAVELPSSDSEDQEAID</sequence>
<dbReference type="AlphaFoldDB" id="A0A9D3LX93"/>
<dbReference type="GO" id="GO:0031966">
    <property type="term" value="C:mitochondrial membrane"/>
    <property type="evidence" value="ECO:0007669"/>
    <property type="project" value="UniProtKB-SubCell"/>
</dbReference>
<feature type="transmembrane region" description="Helical" evidence="6">
    <location>
        <begin position="65"/>
        <end position="87"/>
    </location>
</feature>